<evidence type="ECO:0000313" key="4">
    <source>
        <dbReference type="Proteomes" id="UP001298681"/>
    </source>
</evidence>
<dbReference type="Proteomes" id="UP001298681">
    <property type="component" value="Unassembled WGS sequence"/>
</dbReference>
<dbReference type="Pfam" id="PF01613">
    <property type="entry name" value="Flavin_Reduct"/>
    <property type="match status" value="1"/>
</dbReference>
<dbReference type="SUPFAM" id="SSF50475">
    <property type="entry name" value="FMN-binding split barrel"/>
    <property type="match status" value="1"/>
</dbReference>
<name>A0ABS9ML18_9FIRM</name>
<feature type="domain" description="Flavin reductase like" evidence="2">
    <location>
        <begin position="25"/>
        <end position="168"/>
    </location>
</feature>
<dbReference type="EMBL" id="JAKNHQ010000015">
    <property type="protein sequence ID" value="MCG4611401.1"/>
    <property type="molecule type" value="Genomic_DNA"/>
</dbReference>
<dbReference type="RefSeq" id="WP_191395665.1">
    <property type="nucleotide sequence ID" value="NZ_JAKNHQ010000015.1"/>
</dbReference>
<organism evidence="3 4">
    <name type="scientific">Anaeromassilibacillus senegalensis</name>
    <dbReference type="NCBI Taxonomy" id="1673717"/>
    <lineage>
        <taxon>Bacteria</taxon>
        <taxon>Bacillati</taxon>
        <taxon>Bacillota</taxon>
        <taxon>Clostridia</taxon>
        <taxon>Eubacteriales</taxon>
        <taxon>Acutalibacteraceae</taxon>
        <taxon>Anaeromassilibacillus</taxon>
    </lineage>
</organism>
<dbReference type="PANTHER" id="PTHR43567">
    <property type="entry name" value="FLAVOREDOXIN-RELATED-RELATED"/>
    <property type="match status" value="1"/>
</dbReference>
<reference evidence="3 4" key="1">
    <citation type="submission" date="2022-01" db="EMBL/GenBank/DDBJ databases">
        <title>Collection of gut derived symbiotic bacterial strains cultured from healthy donors.</title>
        <authorList>
            <person name="Lin H."/>
            <person name="Kohout C."/>
            <person name="Waligurski E."/>
            <person name="Pamer E.G."/>
        </authorList>
    </citation>
    <scope>NUCLEOTIDE SEQUENCE [LARGE SCALE GENOMIC DNA]</scope>
    <source>
        <strain evidence="3 4">DFI.7.58</strain>
    </source>
</reference>
<evidence type="ECO:0000313" key="3">
    <source>
        <dbReference type="EMBL" id="MCG4611401.1"/>
    </source>
</evidence>
<sequence length="169" mass="19544">MNGFKTVEIKDLQFNPFTLIDKEWMLITAGNEQKCNTMTASWGGLGELWKHYVSFIFVRPQRYTLEFIEKEGYYSLCFFDESYRKALSFCGSHSGRDYDKCKETGLTPVFDEAAPYFAEAKIVLICRKLHKQPIDPAGFIDPSIDATCYPEKDYHEMFVGSIEKVLVKE</sequence>
<comment type="similarity">
    <text evidence="1">Belongs to the flavoredoxin family.</text>
</comment>
<dbReference type="InterPro" id="IPR002563">
    <property type="entry name" value="Flavin_Rdtase-like_dom"/>
</dbReference>
<dbReference type="InterPro" id="IPR052174">
    <property type="entry name" value="Flavoredoxin"/>
</dbReference>
<proteinExistence type="inferred from homology"/>
<evidence type="ECO:0000259" key="2">
    <source>
        <dbReference type="Pfam" id="PF01613"/>
    </source>
</evidence>
<protein>
    <submittedName>
        <fullName evidence="3">Flavin reductase family protein</fullName>
    </submittedName>
</protein>
<dbReference type="Gene3D" id="2.30.110.10">
    <property type="entry name" value="Electron Transport, Fmn-binding Protein, Chain A"/>
    <property type="match status" value="1"/>
</dbReference>
<accession>A0ABS9ML18</accession>
<dbReference type="InterPro" id="IPR012349">
    <property type="entry name" value="Split_barrel_FMN-bd"/>
</dbReference>
<comment type="caution">
    <text evidence="3">The sequence shown here is derived from an EMBL/GenBank/DDBJ whole genome shotgun (WGS) entry which is preliminary data.</text>
</comment>
<dbReference type="PANTHER" id="PTHR43567:SF5">
    <property type="entry name" value="HYPOTHETICAL CYTOSOLIC PROTEIN"/>
    <property type="match status" value="1"/>
</dbReference>
<keyword evidence="4" id="KW-1185">Reference proteome</keyword>
<evidence type="ECO:0000256" key="1">
    <source>
        <dbReference type="ARBA" id="ARBA00038054"/>
    </source>
</evidence>
<gene>
    <name evidence="3" type="ORF">L0P57_10730</name>
</gene>